<dbReference type="Proteomes" id="UP001549104">
    <property type="component" value="Unassembled WGS sequence"/>
</dbReference>
<gene>
    <name evidence="1" type="ORF">ABIC55_003462</name>
</gene>
<reference evidence="1 2" key="1">
    <citation type="submission" date="2024-06" db="EMBL/GenBank/DDBJ databases">
        <title>Sorghum-associated microbial communities from plants grown in Nebraska, USA.</title>
        <authorList>
            <person name="Schachtman D."/>
        </authorList>
    </citation>
    <scope>NUCLEOTIDE SEQUENCE [LARGE SCALE GENOMIC DNA]</scope>
    <source>
        <strain evidence="1 2">1288</strain>
    </source>
</reference>
<sequence>MNYEKLSDAELVDKWYFNSVEMKSIEKYWEKRHGLKFPNKKEAESNA</sequence>
<proteinExistence type="predicted"/>
<organism evidence="1 2">
    <name type="scientific">Sporosarcina psychrophila</name>
    <name type="common">Bacillus psychrophilus</name>
    <dbReference type="NCBI Taxonomy" id="1476"/>
    <lineage>
        <taxon>Bacteria</taxon>
        <taxon>Bacillati</taxon>
        <taxon>Bacillota</taxon>
        <taxon>Bacilli</taxon>
        <taxon>Bacillales</taxon>
        <taxon>Caryophanaceae</taxon>
        <taxon>Sporosarcina</taxon>
    </lineage>
</organism>
<keyword evidence="2" id="KW-1185">Reference proteome</keyword>
<dbReference type="EMBL" id="JBEPME010000005">
    <property type="protein sequence ID" value="MET3658345.1"/>
    <property type="molecule type" value="Genomic_DNA"/>
</dbReference>
<protein>
    <submittedName>
        <fullName evidence="1">Uncharacterized protein</fullName>
    </submittedName>
</protein>
<accession>A0ABV2KCH7</accession>
<dbReference type="RefSeq" id="WP_354313977.1">
    <property type="nucleotide sequence ID" value="NZ_JBEPME010000005.1"/>
</dbReference>
<evidence type="ECO:0000313" key="2">
    <source>
        <dbReference type="Proteomes" id="UP001549104"/>
    </source>
</evidence>
<evidence type="ECO:0000313" key="1">
    <source>
        <dbReference type="EMBL" id="MET3658345.1"/>
    </source>
</evidence>
<name>A0ABV2KCH7_SPOPS</name>
<comment type="caution">
    <text evidence="1">The sequence shown here is derived from an EMBL/GenBank/DDBJ whole genome shotgun (WGS) entry which is preliminary data.</text>
</comment>